<dbReference type="EMBL" id="JACVVK020000002">
    <property type="protein sequence ID" value="KAK7508342.1"/>
    <property type="molecule type" value="Genomic_DNA"/>
</dbReference>
<gene>
    <name evidence="2" type="ORF">BaRGS_00000581</name>
</gene>
<feature type="region of interest" description="Disordered" evidence="1">
    <location>
        <begin position="1"/>
        <end position="29"/>
    </location>
</feature>
<organism evidence="2 3">
    <name type="scientific">Batillaria attramentaria</name>
    <dbReference type="NCBI Taxonomy" id="370345"/>
    <lineage>
        <taxon>Eukaryota</taxon>
        <taxon>Metazoa</taxon>
        <taxon>Spiralia</taxon>
        <taxon>Lophotrochozoa</taxon>
        <taxon>Mollusca</taxon>
        <taxon>Gastropoda</taxon>
        <taxon>Caenogastropoda</taxon>
        <taxon>Sorbeoconcha</taxon>
        <taxon>Cerithioidea</taxon>
        <taxon>Batillariidae</taxon>
        <taxon>Batillaria</taxon>
    </lineage>
</organism>
<keyword evidence="3" id="KW-1185">Reference proteome</keyword>
<evidence type="ECO:0000256" key="1">
    <source>
        <dbReference type="SAM" id="MobiDB-lite"/>
    </source>
</evidence>
<evidence type="ECO:0000313" key="3">
    <source>
        <dbReference type="Proteomes" id="UP001519460"/>
    </source>
</evidence>
<accession>A0ABD0M9U6</accession>
<reference evidence="2 3" key="1">
    <citation type="journal article" date="2023" name="Sci. Data">
        <title>Genome assembly of the Korean intertidal mud-creeper Batillaria attramentaria.</title>
        <authorList>
            <person name="Patra A.K."/>
            <person name="Ho P.T."/>
            <person name="Jun S."/>
            <person name="Lee S.J."/>
            <person name="Kim Y."/>
            <person name="Won Y.J."/>
        </authorList>
    </citation>
    <scope>NUCLEOTIDE SEQUENCE [LARGE SCALE GENOMIC DNA]</scope>
    <source>
        <strain evidence="2">Wonlab-2016</strain>
    </source>
</reference>
<sequence length="80" mass="8991">MYTTQEEKQMQNSRSSSSAKLRAGRRPKPLGQLIIRQTSLLLGPLQCSTLGEKQESSLEVKMIRTTKNAWLRRVGGGCRD</sequence>
<dbReference type="Proteomes" id="UP001519460">
    <property type="component" value="Unassembled WGS sequence"/>
</dbReference>
<feature type="compositionally biased region" description="Polar residues" evidence="1">
    <location>
        <begin position="10"/>
        <end position="19"/>
    </location>
</feature>
<dbReference type="AlphaFoldDB" id="A0ABD0M9U6"/>
<comment type="caution">
    <text evidence="2">The sequence shown here is derived from an EMBL/GenBank/DDBJ whole genome shotgun (WGS) entry which is preliminary data.</text>
</comment>
<evidence type="ECO:0000313" key="2">
    <source>
        <dbReference type="EMBL" id="KAK7508342.1"/>
    </source>
</evidence>
<name>A0ABD0M9U6_9CAEN</name>
<protein>
    <submittedName>
        <fullName evidence="2">Uncharacterized protein</fullName>
    </submittedName>
</protein>
<proteinExistence type="predicted"/>